<feature type="binding site" evidence="3">
    <location>
        <position position="87"/>
    </location>
    <ligand>
        <name>Zn(2+)</name>
        <dbReference type="ChEBI" id="CHEBI:29105"/>
        <label>1</label>
    </ligand>
</feature>
<keyword evidence="6" id="KW-1185">Reference proteome</keyword>
<dbReference type="Gene3D" id="3.30.70.360">
    <property type="match status" value="1"/>
</dbReference>
<evidence type="ECO:0000256" key="1">
    <source>
        <dbReference type="ARBA" id="ARBA00006153"/>
    </source>
</evidence>
<dbReference type="RefSeq" id="WP_208623272.1">
    <property type="nucleotide sequence ID" value="NZ_FNVG01000015.1"/>
</dbReference>
<name>A0A1H6AFJ8_9VIBR</name>
<dbReference type="InterPro" id="IPR001261">
    <property type="entry name" value="ArgE/DapE_CS"/>
</dbReference>
<proteinExistence type="inferred from homology"/>
<evidence type="ECO:0000313" key="6">
    <source>
        <dbReference type="Proteomes" id="UP000236721"/>
    </source>
</evidence>
<dbReference type="PANTHER" id="PTHR32494">
    <property type="entry name" value="ALLANTOATE DEIMINASE-RELATED"/>
    <property type="match status" value="1"/>
</dbReference>
<dbReference type="AlphaFoldDB" id="A0A1H6AFJ8"/>
<dbReference type="PIRSF" id="PIRSF001235">
    <property type="entry name" value="Amidase_carbamoylase"/>
    <property type="match status" value="1"/>
</dbReference>
<evidence type="ECO:0000313" key="5">
    <source>
        <dbReference type="EMBL" id="SEG46795.1"/>
    </source>
</evidence>
<gene>
    <name evidence="5" type="ORF">SAMN04488244_11529</name>
</gene>
<feature type="binding site" evidence="3">
    <location>
        <position position="388"/>
    </location>
    <ligand>
        <name>Zn(2+)</name>
        <dbReference type="ChEBI" id="CHEBI:29105"/>
        <label>2</label>
    </ligand>
</feature>
<dbReference type="PROSITE" id="PS00758">
    <property type="entry name" value="ARGE_DAPE_CPG2_1"/>
    <property type="match status" value="1"/>
</dbReference>
<dbReference type="GO" id="GO:0016813">
    <property type="term" value="F:hydrolase activity, acting on carbon-nitrogen (but not peptide) bonds, in linear amidines"/>
    <property type="evidence" value="ECO:0007669"/>
    <property type="project" value="InterPro"/>
</dbReference>
<dbReference type="SUPFAM" id="SSF53187">
    <property type="entry name" value="Zn-dependent exopeptidases"/>
    <property type="match status" value="1"/>
</dbReference>
<keyword evidence="3" id="KW-0862">Zinc</keyword>
<dbReference type="PANTHER" id="PTHR32494:SF5">
    <property type="entry name" value="ALLANTOATE AMIDOHYDROLASE"/>
    <property type="match status" value="1"/>
</dbReference>
<feature type="binding site" evidence="3">
    <location>
        <position position="133"/>
    </location>
    <ligand>
        <name>Zn(2+)</name>
        <dbReference type="ChEBI" id="CHEBI:29105"/>
        <label>2</label>
    </ligand>
</feature>
<dbReference type="InterPro" id="IPR036264">
    <property type="entry name" value="Bact_exopeptidase_dim_dom"/>
</dbReference>
<dbReference type="NCBIfam" id="TIGR01879">
    <property type="entry name" value="hydantase"/>
    <property type="match status" value="1"/>
</dbReference>
<organism evidence="5 6">
    <name type="scientific">Vibrio hangzhouensis</name>
    <dbReference type="NCBI Taxonomy" id="462991"/>
    <lineage>
        <taxon>Bacteria</taxon>
        <taxon>Pseudomonadati</taxon>
        <taxon>Pseudomonadota</taxon>
        <taxon>Gammaproteobacteria</taxon>
        <taxon>Vibrionales</taxon>
        <taxon>Vibrionaceae</taxon>
        <taxon>Vibrio</taxon>
    </lineage>
</organism>
<dbReference type="Proteomes" id="UP000236721">
    <property type="component" value="Unassembled WGS sequence"/>
</dbReference>
<keyword evidence="2 5" id="KW-0378">Hydrolase</keyword>
<comment type="cofactor">
    <cofactor evidence="3">
        <name>Zn(2+)</name>
        <dbReference type="ChEBI" id="CHEBI:29105"/>
    </cofactor>
    <text evidence="3">Binds 2 Zn(2+) ions per subunit.</text>
</comment>
<evidence type="ECO:0000256" key="2">
    <source>
        <dbReference type="ARBA" id="ARBA00022801"/>
    </source>
</evidence>
<dbReference type="SUPFAM" id="SSF55031">
    <property type="entry name" value="Bacterial exopeptidase dimerisation domain"/>
    <property type="match status" value="1"/>
</dbReference>
<dbReference type="Gene3D" id="3.40.630.10">
    <property type="entry name" value="Zn peptidases"/>
    <property type="match status" value="1"/>
</dbReference>
<feature type="binding site" evidence="3">
    <location>
        <position position="98"/>
    </location>
    <ligand>
        <name>Zn(2+)</name>
        <dbReference type="ChEBI" id="CHEBI:29105"/>
        <label>1</label>
    </ligand>
</feature>
<comment type="similarity">
    <text evidence="1">Belongs to the peptidase M20 family.</text>
</comment>
<feature type="binding site" evidence="3">
    <location>
        <position position="196"/>
    </location>
    <ligand>
        <name>Zn(2+)</name>
        <dbReference type="ChEBI" id="CHEBI:29105"/>
        <label>1</label>
    </ligand>
</feature>
<dbReference type="Pfam" id="PF07687">
    <property type="entry name" value="M20_dimer"/>
    <property type="match status" value="1"/>
</dbReference>
<protein>
    <submittedName>
        <fullName evidence="5">N-carbamoyl-L-amino-acid hydrolase</fullName>
    </submittedName>
</protein>
<feature type="binding site" evidence="3">
    <location>
        <position position="98"/>
    </location>
    <ligand>
        <name>Zn(2+)</name>
        <dbReference type="ChEBI" id="CHEBI:29105"/>
        <label>2</label>
    </ligand>
</feature>
<dbReference type="GO" id="GO:0046872">
    <property type="term" value="F:metal ion binding"/>
    <property type="evidence" value="ECO:0007669"/>
    <property type="project" value="UniProtKB-KW"/>
</dbReference>
<dbReference type="Pfam" id="PF01546">
    <property type="entry name" value="Peptidase_M20"/>
    <property type="match status" value="1"/>
</dbReference>
<dbReference type="NCBIfam" id="NF006771">
    <property type="entry name" value="PRK09290.1-5"/>
    <property type="match status" value="1"/>
</dbReference>
<evidence type="ECO:0000259" key="4">
    <source>
        <dbReference type="Pfam" id="PF07687"/>
    </source>
</evidence>
<sequence>MAMETTVSLSVNSDRLQSRLYKLAEMGALEGGGVSRLALTDSDKMGRDLVVSWMTELGLDIAIDRIGNVVGTLKGQTDQPAVMMGSHIDTVSTAGIFDGNLGVLAGLEVIETIVDAGITPVRPLSVAFFTNEEGSRFAPDMMGSAVFTESLALETALETIGIDGKSVADELARIGYLGEDTFPSVSDTVSAYIELHVEQGPVLDELALDIGVVEGVQGISWSEYTFHGTSNHAGTTPMSYRQDAGVVAAAVMSYVHQLAESMPNNQLATVGSIEFRPNLVNVIPNYSRITVDLRNSNESELKRAESELEAFIASLVKKHGVRVEKKVLARFEPVIFDSNMVGKIESLAKESGMSTKRMFSGAGHDAQMFAPHCPTAMIFVPSQDGISHNIHEHTTPRQVTNGANLLLQTILKLCM</sequence>
<dbReference type="InterPro" id="IPR011650">
    <property type="entry name" value="Peptidase_M20_dimer"/>
</dbReference>
<dbReference type="InterPro" id="IPR002933">
    <property type="entry name" value="Peptidase_M20"/>
</dbReference>
<accession>A0A1H6AFJ8</accession>
<evidence type="ECO:0000256" key="3">
    <source>
        <dbReference type="PIRSR" id="PIRSR001235-1"/>
    </source>
</evidence>
<dbReference type="EMBL" id="FNVG01000015">
    <property type="protein sequence ID" value="SEG46795.1"/>
    <property type="molecule type" value="Genomic_DNA"/>
</dbReference>
<feature type="domain" description="Peptidase M20 dimerisation" evidence="4">
    <location>
        <begin position="216"/>
        <end position="318"/>
    </location>
</feature>
<reference evidence="6" key="1">
    <citation type="submission" date="2016-10" db="EMBL/GenBank/DDBJ databases">
        <authorList>
            <person name="Varghese N."/>
            <person name="Submissions S."/>
        </authorList>
    </citation>
    <scope>NUCLEOTIDE SEQUENCE [LARGE SCALE GENOMIC DNA]</scope>
    <source>
        <strain evidence="6">CGMCC 1.7062</strain>
    </source>
</reference>
<keyword evidence="3" id="KW-0479">Metal-binding</keyword>
<dbReference type="CDD" id="cd03884">
    <property type="entry name" value="M20_bAS"/>
    <property type="match status" value="1"/>
</dbReference>
<dbReference type="InterPro" id="IPR010158">
    <property type="entry name" value="Amidase_Cbmase"/>
</dbReference>